<organism evidence="2 3">
    <name type="scientific">Pseudobutyrivibrio ruminis</name>
    <dbReference type="NCBI Taxonomy" id="46206"/>
    <lineage>
        <taxon>Bacteria</taxon>
        <taxon>Bacillati</taxon>
        <taxon>Bacillota</taxon>
        <taxon>Clostridia</taxon>
        <taxon>Lachnospirales</taxon>
        <taxon>Lachnospiraceae</taxon>
        <taxon>Pseudobutyrivibrio</taxon>
    </lineage>
</organism>
<keyword evidence="3" id="KW-1185">Reference proteome</keyword>
<dbReference type="RefSeq" id="WP_074788700.1">
    <property type="nucleotide sequence ID" value="NZ_FNZX01000003.1"/>
</dbReference>
<dbReference type="Proteomes" id="UP000182321">
    <property type="component" value="Unassembled WGS sequence"/>
</dbReference>
<protein>
    <submittedName>
        <fullName evidence="2">Uncharacterized protein</fullName>
    </submittedName>
</protein>
<gene>
    <name evidence="2" type="ORF">SAMN02910377_00183</name>
</gene>
<sequence>MYKQIINDTVILIDIADWIKSNIFCLQKSIKERSKELALANINEIRRQLDIIENSLDAAFNEE</sequence>
<proteinExistence type="predicted"/>
<evidence type="ECO:0000313" key="3">
    <source>
        <dbReference type="Proteomes" id="UP000182321"/>
    </source>
</evidence>
<feature type="coiled-coil region" evidence="1">
    <location>
        <begin position="35"/>
        <end position="62"/>
    </location>
</feature>
<reference evidence="3" key="1">
    <citation type="submission" date="2016-10" db="EMBL/GenBank/DDBJ databases">
        <authorList>
            <person name="Varghese N."/>
            <person name="Submissions S."/>
        </authorList>
    </citation>
    <scope>NUCLEOTIDE SEQUENCE [LARGE SCALE GENOMIC DNA]</scope>
    <source>
        <strain evidence="3">ACV-9</strain>
    </source>
</reference>
<dbReference type="EMBL" id="FNZX01000003">
    <property type="protein sequence ID" value="SEK18510.1"/>
    <property type="molecule type" value="Genomic_DNA"/>
</dbReference>
<evidence type="ECO:0000256" key="1">
    <source>
        <dbReference type="SAM" id="Coils"/>
    </source>
</evidence>
<dbReference type="AlphaFoldDB" id="A0A1H7F3C7"/>
<keyword evidence="1" id="KW-0175">Coiled coil</keyword>
<name>A0A1H7F3C7_9FIRM</name>
<evidence type="ECO:0000313" key="2">
    <source>
        <dbReference type="EMBL" id="SEK18510.1"/>
    </source>
</evidence>
<accession>A0A1H7F3C7</accession>